<reference evidence="7 8" key="1">
    <citation type="submission" date="2019-04" db="EMBL/GenBank/DDBJ databases">
        <title>Mesorhizobium composti sp. nov., isolated from compost.</title>
        <authorList>
            <person name="Lin S.-Y."/>
            <person name="Hameed A."/>
            <person name="Hsieh Y.-T."/>
            <person name="Young C.-C."/>
        </authorList>
    </citation>
    <scope>NUCLEOTIDE SEQUENCE [LARGE SCALE GENOMIC DNA]</scope>
    <source>
        <strain evidence="7 8">CC-YTH430</strain>
    </source>
</reference>
<dbReference type="Pfam" id="PF00293">
    <property type="entry name" value="NUDIX"/>
    <property type="match status" value="1"/>
</dbReference>
<protein>
    <recommendedName>
        <fullName evidence="4">RNA pyrophosphohydrolase</fullName>
        <ecNumber evidence="4">3.6.1.-</ecNumber>
    </recommendedName>
    <alternativeName>
        <fullName evidence="4">(Di)nucleoside polyphosphate hydrolase</fullName>
    </alternativeName>
</protein>
<keyword evidence="3 4" id="KW-0378">Hydrolase</keyword>
<proteinExistence type="inferred from homology"/>
<evidence type="ECO:0000256" key="4">
    <source>
        <dbReference type="HAMAP-Rule" id="MF_00298"/>
    </source>
</evidence>
<gene>
    <name evidence="4" type="primary">rppH</name>
    <name evidence="4" type="synonym">nudH</name>
    <name evidence="7" type="ORF">E6C48_05985</name>
</gene>
<dbReference type="Proteomes" id="UP000306441">
    <property type="component" value="Unassembled WGS sequence"/>
</dbReference>
<dbReference type="PROSITE" id="PS51462">
    <property type="entry name" value="NUDIX"/>
    <property type="match status" value="1"/>
</dbReference>
<sequence length="198" mass="22758">MRADKVDERALKALLEEASTNIREARTAPQDDADRSPSLPPSSRRYRLGVGIMLMNRNGAIFVGRRMDRSGEAWQMPQGGIEEGESPKHAALRELREELGTSQVEIVTSTDSWLQYDLPDEVVKRRGHESWHGQTQKWFLMRFIGEDSDIDVAAEHPEFSEWKWVSAEELVRLIVPFKRPLYVAVLKEFDTHLRGNSR</sequence>
<organism evidence="7 8">
    <name type="scientific">Ollibium composti</name>
    <dbReference type="NCBI Taxonomy" id="2675109"/>
    <lineage>
        <taxon>Bacteria</taxon>
        <taxon>Pseudomonadati</taxon>
        <taxon>Pseudomonadota</taxon>
        <taxon>Alphaproteobacteria</taxon>
        <taxon>Hyphomicrobiales</taxon>
        <taxon>Phyllobacteriaceae</taxon>
        <taxon>Ollibium</taxon>
    </lineage>
</organism>
<dbReference type="InterPro" id="IPR020476">
    <property type="entry name" value="Nudix_hydrolase"/>
</dbReference>
<feature type="short sequence motif" description="Nudix box" evidence="4">
    <location>
        <begin position="79"/>
        <end position="100"/>
    </location>
</feature>
<evidence type="ECO:0000256" key="2">
    <source>
        <dbReference type="ARBA" id="ARBA00001946"/>
    </source>
</evidence>
<dbReference type="PANTHER" id="PTHR11839:SF22">
    <property type="entry name" value="NUDIX HYDROLASE 26, CHLOROPLASTIC"/>
    <property type="match status" value="1"/>
</dbReference>
<dbReference type="InterPro" id="IPR022927">
    <property type="entry name" value="RppH"/>
</dbReference>
<feature type="region of interest" description="Disordered" evidence="5">
    <location>
        <begin position="19"/>
        <end position="43"/>
    </location>
</feature>
<dbReference type="EC" id="3.6.1.-" evidence="4"/>
<accession>A0ABY2Q9N3</accession>
<dbReference type="InterPro" id="IPR015797">
    <property type="entry name" value="NUDIX_hydrolase-like_dom_sf"/>
</dbReference>
<comment type="function">
    <text evidence="4">Accelerates the degradation of transcripts by removing pyrophosphate from the 5'-end of triphosphorylated RNA, leading to a more labile monophosphorylated state that can stimulate subsequent ribonuclease cleavage.</text>
</comment>
<comment type="caution">
    <text evidence="7">The sequence shown here is derived from an EMBL/GenBank/DDBJ whole genome shotgun (WGS) entry which is preliminary data.</text>
</comment>
<feature type="domain" description="Nudix hydrolase" evidence="6">
    <location>
        <begin position="45"/>
        <end position="187"/>
    </location>
</feature>
<dbReference type="HAMAP" id="MF_00298">
    <property type="entry name" value="Nudix_RppH"/>
    <property type="match status" value="1"/>
</dbReference>
<name>A0ABY2Q9N3_9HYPH</name>
<comment type="similarity">
    <text evidence="4">Belongs to the Nudix hydrolase family. RppH subfamily.</text>
</comment>
<dbReference type="PANTHER" id="PTHR11839">
    <property type="entry name" value="UDP/ADP-SUGAR PYROPHOSPHATASE"/>
    <property type="match status" value="1"/>
</dbReference>
<evidence type="ECO:0000313" key="7">
    <source>
        <dbReference type="EMBL" id="THF58562.1"/>
    </source>
</evidence>
<dbReference type="Gene3D" id="3.90.79.10">
    <property type="entry name" value="Nucleoside Triphosphate Pyrophosphohydrolase"/>
    <property type="match status" value="1"/>
</dbReference>
<comment type="cofactor">
    <cofactor evidence="4">
        <name>a divalent metal cation</name>
        <dbReference type="ChEBI" id="CHEBI:60240"/>
    </cofactor>
</comment>
<dbReference type="NCBIfam" id="NF001938">
    <property type="entry name" value="PRK00714.1-5"/>
    <property type="match status" value="1"/>
</dbReference>
<dbReference type="NCBIfam" id="NF001937">
    <property type="entry name" value="PRK00714.1-4"/>
    <property type="match status" value="1"/>
</dbReference>
<comment type="cofactor">
    <cofactor evidence="1">
        <name>Mn(2+)</name>
        <dbReference type="ChEBI" id="CHEBI:29035"/>
    </cofactor>
</comment>
<dbReference type="PROSITE" id="PS00893">
    <property type="entry name" value="NUDIX_BOX"/>
    <property type="match status" value="1"/>
</dbReference>
<evidence type="ECO:0000256" key="3">
    <source>
        <dbReference type="ARBA" id="ARBA00022801"/>
    </source>
</evidence>
<dbReference type="GO" id="GO:0016787">
    <property type="term" value="F:hydrolase activity"/>
    <property type="evidence" value="ECO:0007669"/>
    <property type="project" value="UniProtKB-KW"/>
</dbReference>
<keyword evidence="8" id="KW-1185">Reference proteome</keyword>
<dbReference type="NCBIfam" id="NF001936">
    <property type="entry name" value="PRK00714.1-3"/>
    <property type="match status" value="1"/>
</dbReference>
<evidence type="ECO:0000256" key="1">
    <source>
        <dbReference type="ARBA" id="ARBA00001936"/>
    </source>
</evidence>
<dbReference type="InterPro" id="IPR000086">
    <property type="entry name" value="NUDIX_hydrolase_dom"/>
</dbReference>
<evidence type="ECO:0000313" key="8">
    <source>
        <dbReference type="Proteomes" id="UP000306441"/>
    </source>
</evidence>
<evidence type="ECO:0000259" key="6">
    <source>
        <dbReference type="PROSITE" id="PS51462"/>
    </source>
</evidence>
<dbReference type="CDD" id="cd03671">
    <property type="entry name" value="NUDIX_Ap4A_hydrolase_plant_like"/>
    <property type="match status" value="1"/>
</dbReference>
<dbReference type="PRINTS" id="PR00502">
    <property type="entry name" value="NUDIXFAMILY"/>
</dbReference>
<dbReference type="SUPFAM" id="SSF55811">
    <property type="entry name" value="Nudix"/>
    <property type="match status" value="1"/>
</dbReference>
<comment type="cofactor">
    <cofactor evidence="2">
        <name>Mg(2+)</name>
        <dbReference type="ChEBI" id="CHEBI:18420"/>
    </cofactor>
</comment>
<dbReference type="EMBL" id="SSNY01000003">
    <property type="protein sequence ID" value="THF58562.1"/>
    <property type="molecule type" value="Genomic_DNA"/>
</dbReference>
<dbReference type="InterPro" id="IPR020084">
    <property type="entry name" value="NUDIX_hydrolase_CS"/>
</dbReference>
<evidence type="ECO:0000256" key="5">
    <source>
        <dbReference type="SAM" id="MobiDB-lite"/>
    </source>
</evidence>